<dbReference type="Proteomes" id="UP000092462">
    <property type="component" value="Unassembled WGS sequence"/>
</dbReference>
<evidence type="ECO:0000259" key="6">
    <source>
        <dbReference type="SMART" id="SM00701"/>
    </source>
</evidence>
<dbReference type="AlphaFoldDB" id="A0A1B0DHQ5"/>
<dbReference type="InterPro" id="IPR036505">
    <property type="entry name" value="Amidase/PGRP_sf"/>
</dbReference>
<reference evidence="7" key="1">
    <citation type="submission" date="2022-08" db="UniProtKB">
        <authorList>
            <consortium name="EnsemblMetazoa"/>
        </authorList>
    </citation>
    <scope>IDENTIFICATION</scope>
    <source>
        <strain evidence="7">Israel</strain>
    </source>
</reference>
<name>A0A1B0DHQ5_PHLPP</name>
<comment type="similarity">
    <text evidence="1">Belongs to the N-acetylmuramoyl-L-alanine amidase 2 family.</text>
</comment>
<keyword evidence="2" id="KW-0399">Innate immunity</keyword>
<dbReference type="PANTHER" id="PTHR11022">
    <property type="entry name" value="PEPTIDOGLYCAN RECOGNITION PROTEIN"/>
    <property type="match status" value="1"/>
</dbReference>
<feature type="region of interest" description="Disordered" evidence="4">
    <location>
        <begin position="1"/>
        <end position="20"/>
    </location>
</feature>
<keyword evidence="3" id="KW-0391">Immunity</keyword>
<evidence type="ECO:0000313" key="8">
    <source>
        <dbReference type="Proteomes" id="UP000092462"/>
    </source>
</evidence>
<dbReference type="SMART" id="SM00644">
    <property type="entry name" value="Ami_2"/>
    <property type="match status" value="1"/>
</dbReference>
<evidence type="ECO:0000256" key="3">
    <source>
        <dbReference type="ARBA" id="ARBA00022859"/>
    </source>
</evidence>
<dbReference type="FunFam" id="3.40.80.10:FF:000001">
    <property type="entry name" value="Peptidoglycan recognition protein 1"/>
    <property type="match status" value="1"/>
</dbReference>
<accession>A0A1B0DHQ5</accession>
<dbReference type="GO" id="GO:0045087">
    <property type="term" value="P:innate immune response"/>
    <property type="evidence" value="ECO:0007669"/>
    <property type="project" value="UniProtKB-KW"/>
</dbReference>
<feature type="domain" description="Peptidoglycan recognition protein family" evidence="6">
    <location>
        <begin position="103"/>
        <end position="238"/>
    </location>
</feature>
<evidence type="ECO:0000256" key="2">
    <source>
        <dbReference type="ARBA" id="ARBA00022588"/>
    </source>
</evidence>
<dbReference type="SMART" id="SM00701">
    <property type="entry name" value="PGRP"/>
    <property type="match status" value="1"/>
</dbReference>
<dbReference type="CDD" id="cd06583">
    <property type="entry name" value="PGRP"/>
    <property type="match status" value="1"/>
</dbReference>
<evidence type="ECO:0000256" key="1">
    <source>
        <dbReference type="ARBA" id="ARBA00007553"/>
    </source>
</evidence>
<sequence length="262" mass="29681">MENPGNSGQSEVKRTKVRPSRRKSLFSALNEVAKGTWSNDEDYEKLLKAEMSEWNKLACEIAQNKSSLLPRPSISNLVLSDSVSEKLQGFTLDPEAFLAEQKLYIDKAREFLQEHRKAKEEMWMINEVTACALDDASCVYRVRFIQTFHMESRGWDDIGYNFLVGGDGSAYEGRGWDKVGAHTKGFNVDSICIAFIGTFTKNTPPERQLLAAQKVIQWGVDLGKLSKDYRLFGHRQLIPTESPGAALYAIIKKWPHWSKDPS</sequence>
<dbReference type="GO" id="GO:0008745">
    <property type="term" value="F:N-acetylmuramoyl-L-alanine amidase activity"/>
    <property type="evidence" value="ECO:0007669"/>
    <property type="project" value="InterPro"/>
</dbReference>
<feature type="domain" description="N-acetylmuramoyl-L-alanine amidase" evidence="5">
    <location>
        <begin position="113"/>
        <end position="244"/>
    </location>
</feature>
<evidence type="ECO:0000313" key="7">
    <source>
        <dbReference type="EnsemblMetazoa" id="PPAI007689-PA"/>
    </source>
</evidence>
<dbReference type="EnsemblMetazoa" id="PPAI007689-RA">
    <property type="protein sequence ID" value="PPAI007689-PA"/>
    <property type="gene ID" value="PPAI007689"/>
</dbReference>
<dbReference type="VEuPathDB" id="VectorBase:PPAPM1_009812"/>
<evidence type="ECO:0000259" key="5">
    <source>
        <dbReference type="SMART" id="SM00644"/>
    </source>
</evidence>
<dbReference type="SUPFAM" id="SSF55846">
    <property type="entry name" value="N-acetylmuramoyl-L-alanine amidase-like"/>
    <property type="match status" value="1"/>
</dbReference>
<dbReference type="GO" id="GO:0009253">
    <property type="term" value="P:peptidoglycan catabolic process"/>
    <property type="evidence" value="ECO:0007669"/>
    <property type="project" value="InterPro"/>
</dbReference>
<dbReference type="InterPro" id="IPR015510">
    <property type="entry name" value="PGRP"/>
</dbReference>
<dbReference type="PANTHER" id="PTHR11022:SF41">
    <property type="entry name" value="PEPTIDOGLYCAN-RECOGNITION PROTEIN LC-RELATED"/>
    <property type="match status" value="1"/>
</dbReference>
<keyword evidence="8" id="KW-1185">Reference proteome</keyword>
<dbReference type="VEuPathDB" id="VectorBase:PPAI007689"/>
<dbReference type="EMBL" id="AJVK01061426">
    <property type="status" value="NOT_ANNOTATED_CDS"/>
    <property type="molecule type" value="Genomic_DNA"/>
</dbReference>
<dbReference type="InterPro" id="IPR002502">
    <property type="entry name" value="Amidase_domain"/>
</dbReference>
<dbReference type="Pfam" id="PF01510">
    <property type="entry name" value="Amidase_2"/>
    <property type="match status" value="1"/>
</dbReference>
<feature type="compositionally biased region" description="Polar residues" evidence="4">
    <location>
        <begin position="1"/>
        <end position="10"/>
    </location>
</feature>
<protein>
    <submittedName>
        <fullName evidence="7">Uncharacterized protein</fullName>
    </submittedName>
</protein>
<dbReference type="InterPro" id="IPR006619">
    <property type="entry name" value="PGRP_domain_met/bac"/>
</dbReference>
<dbReference type="GO" id="GO:0008270">
    <property type="term" value="F:zinc ion binding"/>
    <property type="evidence" value="ECO:0007669"/>
    <property type="project" value="InterPro"/>
</dbReference>
<dbReference type="Gene3D" id="3.40.80.10">
    <property type="entry name" value="Peptidoglycan recognition protein-like"/>
    <property type="match status" value="1"/>
</dbReference>
<organism evidence="7 8">
    <name type="scientific">Phlebotomus papatasi</name>
    <name type="common">Sandfly</name>
    <dbReference type="NCBI Taxonomy" id="29031"/>
    <lineage>
        <taxon>Eukaryota</taxon>
        <taxon>Metazoa</taxon>
        <taxon>Ecdysozoa</taxon>
        <taxon>Arthropoda</taxon>
        <taxon>Hexapoda</taxon>
        <taxon>Insecta</taxon>
        <taxon>Pterygota</taxon>
        <taxon>Neoptera</taxon>
        <taxon>Endopterygota</taxon>
        <taxon>Diptera</taxon>
        <taxon>Nematocera</taxon>
        <taxon>Psychodoidea</taxon>
        <taxon>Psychodidae</taxon>
        <taxon>Phlebotomus</taxon>
        <taxon>Phlebotomus</taxon>
    </lineage>
</organism>
<proteinExistence type="inferred from homology"/>
<evidence type="ECO:0000256" key="4">
    <source>
        <dbReference type="SAM" id="MobiDB-lite"/>
    </source>
</evidence>